<comment type="caution">
    <text evidence="1">The sequence shown here is derived from an EMBL/GenBank/DDBJ whole genome shotgun (WGS) entry which is preliminary data.</text>
</comment>
<name>A0ACB6QRR2_9PLEO</name>
<organism evidence="1 2">
    <name type="scientific">Lindgomyces ingoldianus</name>
    <dbReference type="NCBI Taxonomy" id="673940"/>
    <lineage>
        <taxon>Eukaryota</taxon>
        <taxon>Fungi</taxon>
        <taxon>Dikarya</taxon>
        <taxon>Ascomycota</taxon>
        <taxon>Pezizomycotina</taxon>
        <taxon>Dothideomycetes</taxon>
        <taxon>Pleosporomycetidae</taxon>
        <taxon>Pleosporales</taxon>
        <taxon>Lindgomycetaceae</taxon>
        <taxon>Lindgomyces</taxon>
    </lineage>
</organism>
<proteinExistence type="predicted"/>
<keyword evidence="2" id="KW-1185">Reference proteome</keyword>
<sequence length="79" mass="8545">MWMTQTPPTALASAFRPILTAVIEGQQGSSAPASESLLPLLLSSLPSTEFPVLSSPQYRPTLRLFLGQGLARCSHSNRY</sequence>
<protein>
    <submittedName>
        <fullName evidence="1">Uncharacterized protein</fullName>
    </submittedName>
</protein>
<reference evidence="1" key="1">
    <citation type="journal article" date="2020" name="Stud. Mycol.">
        <title>101 Dothideomycetes genomes: a test case for predicting lifestyles and emergence of pathogens.</title>
        <authorList>
            <person name="Haridas S."/>
            <person name="Albert R."/>
            <person name="Binder M."/>
            <person name="Bloem J."/>
            <person name="Labutti K."/>
            <person name="Salamov A."/>
            <person name="Andreopoulos B."/>
            <person name="Baker S."/>
            <person name="Barry K."/>
            <person name="Bills G."/>
            <person name="Bluhm B."/>
            <person name="Cannon C."/>
            <person name="Castanera R."/>
            <person name="Culley D."/>
            <person name="Daum C."/>
            <person name="Ezra D."/>
            <person name="Gonzalez J."/>
            <person name="Henrissat B."/>
            <person name="Kuo A."/>
            <person name="Liang C."/>
            <person name="Lipzen A."/>
            <person name="Lutzoni F."/>
            <person name="Magnuson J."/>
            <person name="Mondo S."/>
            <person name="Nolan M."/>
            <person name="Ohm R."/>
            <person name="Pangilinan J."/>
            <person name="Park H.-J."/>
            <person name="Ramirez L."/>
            <person name="Alfaro M."/>
            <person name="Sun H."/>
            <person name="Tritt A."/>
            <person name="Yoshinaga Y."/>
            <person name="Zwiers L.-H."/>
            <person name="Turgeon B."/>
            <person name="Goodwin S."/>
            <person name="Spatafora J."/>
            <person name="Crous P."/>
            <person name="Grigoriev I."/>
        </authorList>
    </citation>
    <scope>NUCLEOTIDE SEQUENCE</scope>
    <source>
        <strain evidence="1">ATCC 200398</strain>
    </source>
</reference>
<evidence type="ECO:0000313" key="1">
    <source>
        <dbReference type="EMBL" id="KAF2469664.1"/>
    </source>
</evidence>
<accession>A0ACB6QRR2</accession>
<evidence type="ECO:0000313" key="2">
    <source>
        <dbReference type="Proteomes" id="UP000799755"/>
    </source>
</evidence>
<dbReference type="Proteomes" id="UP000799755">
    <property type="component" value="Unassembled WGS sequence"/>
</dbReference>
<gene>
    <name evidence="1" type="ORF">BDR25DRAFT_46918</name>
</gene>
<dbReference type="EMBL" id="MU003511">
    <property type="protein sequence ID" value="KAF2469664.1"/>
    <property type="molecule type" value="Genomic_DNA"/>
</dbReference>